<proteinExistence type="predicted"/>
<evidence type="ECO:0000256" key="1">
    <source>
        <dbReference type="SAM" id="MobiDB-lite"/>
    </source>
</evidence>
<gene>
    <name evidence="3" type="ORF">FJTKL_08802</name>
</gene>
<evidence type="ECO:0000259" key="2">
    <source>
        <dbReference type="PROSITE" id="PS50011"/>
    </source>
</evidence>
<sequence length="456" mass="50518">MLCRAPHIVQRFFMGEHPVGGLAIPGNRRSRRVADMASRVDGAQGEYILMDYCKFGNLDSQLMKAAIDMPPDNRERWLPEPVLWRIFDCLVKGCMAMQCPPRHVPGNAPPAPPPPIAPASAFTVALSAIIVAIAAVAGVPNAFPVSNAVLANAANPPVTLPTSGGNLPEVIAPGYGTIAGHRGMVHFDLDPTNVFVRDFDAPAVGLVPGHTAIPRIQIGDFGATKYGRELWESSSHPLMPAMHSILTRKDKWNQRHAGKLGYSLPEQFGKDWDMVPNFQDPSDPGAWMPAWMAPWNPPPPITSGPARYSSASNVWHIGMIMKVCMTLRNPDSPPYAGRMRSEEPPTPLGRTPPANQQRWTYGWSLLDPTEPWLNKYQRPLIDLVARCLMAKQEFRPTLQQIQAIVMQELANAANAAVPAYWTNTFFAQPRPPQPPRNTEFVEEIDPFWDYRAHMRI</sequence>
<dbReference type="EMBL" id="JBAWTH010000035">
    <property type="protein sequence ID" value="KAL2284720.1"/>
    <property type="molecule type" value="Genomic_DNA"/>
</dbReference>
<protein>
    <recommendedName>
        <fullName evidence="2">Protein kinase domain-containing protein</fullName>
    </recommendedName>
</protein>
<dbReference type="InterPro" id="IPR000719">
    <property type="entry name" value="Prot_kinase_dom"/>
</dbReference>
<dbReference type="Proteomes" id="UP001600888">
    <property type="component" value="Unassembled WGS sequence"/>
</dbReference>
<reference evidence="3 4" key="1">
    <citation type="submission" date="2024-03" db="EMBL/GenBank/DDBJ databases">
        <title>A high-quality draft genome sequence of Diaporthe vaccinii, a causative agent of upright dieback and viscid rot disease in cranberry plants.</title>
        <authorList>
            <person name="Sarrasin M."/>
            <person name="Lang B.F."/>
            <person name="Burger G."/>
        </authorList>
    </citation>
    <scope>NUCLEOTIDE SEQUENCE [LARGE SCALE GENOMIC DNA]</scope>
    <source>
        <strain evidence="3 4">IS7</strain>
    </source>
</reference>
<dbReference type="PROSITE" id="PS50011">
    <property type="entry name" value="PROTEIN_KINASE_DOM"/>
    <property type="match status" value="1"/>
</dbReference>
<feature type="domain" description="Protein kinase" evidence="2">
    <location>
        <begin position="1"/>
        <end position="409"/>
    </location>
</feature>
<keyword evidence="4" id="KW-1185">Reference proteome</keyword>
<dbReference type="SUPFAM" id="SSF56112">
    <property type="entry name" value="Protein kinase-like (PK-like)"/>
    <property type="match status" value="1"/>
</dbReference>
<comment type="caution">
    <text evidence="3">The sequence shown here is derived from an EMBL/GenBank/DDBJ whole genome shotgun (WGS) entry which is preliminary data.</text>
</comment>
<dbReference type="PANTHER" id="PTHR44305:SF2">
    <property type="entry name" value="SI:DKEY-192D15.2"/>
    <property type="match status" value="1"/>
</dbReference>
<name>A0ABR4EQK7_9PEZI</name>
<evidence type="ECO:0000313" key="3">
    <source>
        <dbReference type="EMBL" id="KAL2284720.1"/>
    </source>
</evidence>
<dbReference type="InterPro" id="IPR053083">
    <property type="entry name" value="TF_kinase-domain_protein"/>
</dbReference>
<accession>A0ABR4EQK7</accession>
<dbReference type="Gene3D" id="1.10.510.10">
    <property type="entry name" value="Transferase(Phosphotransferase) domain 1"/>
    <property type="match status" value="1"/>
</dbReference>
<dbReference type="PANTHER" id="PTHR44305">
    <property type="entry name" value="SI:DKEY-192D15.2-RELATED"/>
    <property type="match status" value="1"/>
</dbReference>
<organism evidence="3 4">
    <name type="scientific">Diaporthe vaccinii</name>
    <dbReference type="NCBI Taxonomy" id="105482"/>
    <lineage>
        <taxon>Eukaryota</taxon>
        <taxon>Fungi</taxon>
        <taxon>Dikarya</taxon>
        <taxon>Ascomycota</taxon>
        <taxon>Pezizomycotina</taxon>
        <taxon>Sordariomycetes</taxon>
        <taxon>Sordariomycetidae</taxon>
        <taxon>Diaporthales</taxon>
        <taxon>Diaporthaceae</taxon>
        <taxon>Diaporthe</taxon>
        <taxon>Diaporthe eres species complex</taxon>
    </lineage>
</organism>
<evidence type="ECO:0000313" key="4">
    <source>
        <dbReference type="Proteomes" id="UP001600888"/>
    </source>
</evidence>
<feature type="region of interest" description="Disordered" evidence="1">
    <location>
        <begin position="334"/>
        <end position="354"/>
    </location>
</feature>
<dbReference type="InterPro" id="IPR011009">
    <property type="entry name" value="Kinase-like_dom_sf"/>
</dbReference>